<evidence type="ECO:0000256" key="1">
    <source>
        <dbReference type="SAM" id="MobiDB-lite"/>
    </source>
</evidence>
<organism evidence="2">
    <name type="scientific">marine sediment metagenome</name>
    <dbReference type="NCBI Taxonomy" id="412755"/>
    <lineage>
        <taxon>unclassified sequences</taxon>
        <taxon>metagenomes</taxon>
        <taxon>ecological metagenomes</taxon>
    </lineage>
</organism>
<feature type="region of interest" description="Disordered" evidence="1">
    <location>
        <begin position="157"/>
        <end position="180"/>
    </location>
</feature>
<accession>A0A0F8YV99</accession>
<feature type="compositionally biased region" description="Low complexity" evidence="1">
    <location>
        <begin position="70"/>
        <end position="80"/>
    </location>
</feature>
<feature type="compositionally biased region" description="Gly residues" evidence="1">
    <location>
        <begin position="10"/>
        <end position="21"/>
    </location>
</feature>
<dbReference type="EMBL" id="LAZR01054810">
    <property type="protein sequence ID" value="KKK77745.1"/>
    <property type="molecule type" value="Genomic_DNA"/>
</dbReference>
<feature type="region of interest" description="Disordered" evidence="1">
    <location>
        <begin position="1"/>
        <end position="28"/>
    </location>
</feature>
<feature type="non-terminal residue" evidence="2">
    <location>
        <position position="180"/>
    </location>
</feature>
<comment type="caution">
    <text evidence="2">The sequence shown here is derived from an EMBL/GenBank/DDBJ whole genome shotgun (WGS) entry which is preliminary data.</text>
</comment>
<gene>
    <name evidence="2" type="ORF">LCGC14_2850520</name>
</gene>
<feature type="region of interest" description="Disordered" evidence="1">
    <location>
        <begin position="70"/>
        <end position="99"/>
    </location>
</feature>
<sequence length="180" mass="19539">MPEDKKPGTNQGGAGPQGDGTAGAKKKIAGKWDTIEQAVEEGYVGLERAFHAQSEELSSIKRLLEEVVAQGPPANPGAPAIDIDQGSGKVSDPYGRGDIDTADFLVNPKKVLDEREDKFEKRIVKVVGDTVNGAMAVSDFKIQNPDLAKHERIMRTFMGETDPRKPIPERLKDAAKMSRE</sequence>
<reference evidence="2" key="1">
    <citation type="journal article" date="2015" name="Nature">
        <title>Complex archaea that bridge the gap between prokaryotes and eukaryotes.</title>
        <authorList>
            <person name="Spang A."/>
            <person name="Saw J.H."/>
            <person name="Jorgensen S.L."/>
            <person name="Zaremba-Niedzwiedzka K."/>
            <person name="Martijn J."/>
            <person name="Lind A.E."/>
            <person name="van Eijk R."/>
            <person name="Schleper C."/>
            <person name="Guy L."/>
            <person name="Ettema T.J."/>
        </authorList>
    </citation>
    <scope>NUCLEOTIDE SEQUENCE</scope>
</reference>
<evidence type="ECO:0000313" key="2">
    <source>
        <dbReference type="EMBL" id="KKK77745.1"/>
    </source>
</evidence>
<protein>
    <submittedName>
        <fullName evidence="2">Uncharacterized protein</fullName>
    </submittedName>
</protein>
<proteinExistence type="predicted"/>
<feature type="compositionally biased region" description="Basic and acidic residues" evidence="1">
    <location>
        <begin position="161"/>
        <end position="180"/>
    </location>
</feature>
<name>A0A0F8YV99_9ZZZZ</name>
<dbReference type="AlphaFoldDB" id="A0A0F8YV99"/>